<evidence type="ECO:0000313" key="5">
    <source>
        <dbReference type="EMBL" id="CAI6337369.1"/>
    </source>
</evidence>
<proteinExistence type="predicted"/>
<feature type="compositionally biased region" description="Polar residues" evidence="2">
    <location>
        <begin position="427"/>
        <end position="438"/>
    </location>
</feature>
<evidence type="ECO:0000259" key="4">
    <source>
        <dbReference type="PROSITE" id="PS50190"/>
    </source>
</evidence>
<evidence type="ECO:0000259" key="3">
    <source>
        <dbReference type="PROSITE" id="PS50003"/>
    </source>
</evidence>
<dbReference type="OrthoDB" id="430364at2759"/>
<keyword evidence="6" id="KW-1185">Reference proteome</keyword>
<feature type="compositionally biased region" description="Polar residues" evidence="2">
    <location>
        <begin position="1420"/>
        <end position="1429"/>
    </location>
</feature>
<dbReference type="InterPro" id="IPR035999">
    <property type="entry name" value="Sec7_dom_sf"/>
</dbReference>
<feature type="region of interest" description="Disordered" evidence="2">
    <location>
        <begin position="899"/>
        <end position="921"/>
    </location>
</feature>
<dbReference type="PROSITE" id="PS50003">
    <property type="entry name" value="PH_DOMAIN"/>
    <property type="match status" value="1"/>
</dbReference>
<feature type="domain" description="SEC7" evidence="4">
    <location>
        <begin position="444"/>
        <end position="630"/>
    </location>
</feature>
<feature type="compositionally biased region" description="Polar residues" evidence="2">
    <location>
        <begin position="198"/>
        <end position="220"/>
    </location>
</feature>
<feature type="compositionally biased region" description="Low complexity" evidence="2">
    <location>
        <begin position="1326"/>
        <end position="1338"/>
    </location>
</feature>
<dbReference type="Gene3D" id="2.30.29.30">
    <property type="entry name" value="Pleckstrin-homology domain (PH domain)/Phosphotyrosine-binding domain (PTB)"/>
    <property type="match status" value="1"/>
</dbReference>
<dbReference type="Proteomes" id="UP001152607">
    <property type="component" value="Unassembled WGS sequence"/>
</dbReference>
<dbReference type="Pfam" id="PF01369">
    <property type="entry name" value="Sec7"/>
    <property type="match status" value="1"/>
</dbReference>
<evidence type="ECO:0000256" key="1">
    <source>
        <dbReference type="SAM" id="Coils"/>
    </source>
</evidence>
<feature type="domain" description="PH" evidence="3">
    <location>
        <begin position="747"/>
        <end position="874"/>
    </location>
</feature>
<feature type="compositionally biased region" description="Polar residues" evidence="2">
    <location>
        <begin position="904"/>
        <end position="921"/>
    </location>
</feature>
<dbReference type="SUPFAM" id="SSF50729">
    <property type="entry name" value="PH domain-like"/>
    <property type="match status" value="1"/>
</dbReference>
<comment type="caution">
    <text evidence="5">The sequence shown here is derived from an EMBL/GenBank/DDBJ whole genome shotgun (WGS) entry which is preliminary data.</text>
</comment>
<dbReference type="PANTHER" id="PTHR10663">
    <property type="entry name" value="GUANYL-NUCLEOTIDE EXCHANGE FACTOR"/>
    <property type="match status" value="1"/>
</dbReference>
<dbReference type="CDD" id="cd22249">
    <property type="entry name" value="UDM1_RNF168_RNF169-like"/>
    <property type="match status" value="1"/>
</dbReference>
<dbReference type="GO" id="GO:0032012">
    <property type="term" value="P:regulation of ARF protein signal transduction"/>
    <property type="evidence" value="ECO:0007669"/>
    <property type="project" value="InterPro"/>
</dbReference>
<feature type="region of interest" description="Disordered" evidence="2">
    <location>
        <begin position="367"/>
        <end position="438"/>
    </location>
</feature>
<dbReference type="GO" id="GO:0005085">
    <property type="term" value="F:guanyl-nucleotide exchange factor activity"/>
    <property type="evidence" value="ECO:0007669"/>
    <property type="project" value="InterPro"/>
</dbReference>
<feature type="compositionally biased region" description="Polar residues" evidence="2">
    <location>
        <begin position="367"/>
        <end position="391"/>
    </location>
</feature>
<feature type="compositionally biased region" description="Polar residues" evidence="2">
    <location>
        <begin position="305"/>
        <end position="317"/>
    </location>
</feature>
<dbReference type="InterPro" id="IPR023394">
    <property type="entry name" value="Sec7_C_sf"/>
</dbReference>
<feature type="compositionally biased region" description="Basic and acidic residues" evidence="2">
    <location>
        <begin position="1086"/>
        <end position="1095"/>
    </location>
</feature>
<feature type="compositionally biased region" description="Basic and acidic residues" evidence="2">
    <location>
        <begin position="34"/>
        <end position="45"/>
    </location>
</feature>
<feature type="region of interest" description="Disordered" evidence="2">
    <location>
        <begin position="142"/>
        <end position="275"/>
    </location>
</feature>
<dbReference type="PANTHER" id="PTHR10663:SF405">
    <property type="entry name" value="ARF GUANINE NUCLEOTIDE EXCHANGE FACTOR SYT1"/>
    <property type="match status" value="1"/>
</dbReference>
<dbReference type="CDD" id="cd00821">
    <property type="entry name" value="PH"/>
    <property type="match status" value="1"/>
</dbReference>
<feature type="compositionally biased region" description="Low complexity" evidence="2">
    <location>
        <begin position="1033"/>
        <end position="1045"/>
    </location>
</feature>
<reference evidence="5" key="1">
    <citation type="submission" date="2023-01" db="EMBL/GenBank/DDBJ databases">
        <authorList>
            <person name="Van Ghelder C."/>
            <person name="Rancurel C."/>
        </authorList>
    </citation>
    <scope>NUCLEOTIDE SEQUENCE</scope>
    <source>
        <strain evidence="5">CNCM I-4278</strain>
    </source>
</reference>
<dbReference type="InterPro" id="IPR000904">
    <property type="entry name" value="Sec7_dom"/>
</dbReference>
<feature type="region of interest" description="Disordered" evidence="2">
    <location>
        <begin position="1"/>
        <end position="89"/>
    </location>
</feature>
<evidence type="ECO:0008006" key="7">
    <source>
        <dbReference type="Google" id="ProtNLM"/>
    </source>
</evidence>
<dbReference type="PROSITE" id="PS50190">
    <property type="entry name" value="SEC7"/>
    <property type="match status" value="1"/>
</dbReference>
<name>A0A9W4XMG6_9PLEO</name>
<feature type="compositionally biased region" description="Polar residues" evidence="2">
    <location>
        <begin position="1356"/>
        <end position="1371"/>
    </location>
</feature>
<sequence>MPLRPLRPNRSEKDLQRRNSTLDPTTLFRRSKNKSAEHLTPDRTRVAVSHDGGRPPSRDLVPQVSWPDSVDTNDENRPPSPPVQQHTPMTRRFSLMRFRHASDSQLSVKAKEQAADAPPVPAVPPTAATPAIITTAPTMPMPAEPDEGAPKRKGRLQQFSLRRRSFDPNSMERPGILRKSMDKKSSSDLKRPAFGFLKNQTTFLDSPEQQRSTRPETLTESPHESTEDTSNLALPVPRASDSSRSDGTHVSFEHTPKPYLSPKEKPSKGSGRFGFGRKKQRASLFPLPVKIDPPAFPDTAPTTPRASTSGISNVSTHSARHSPTAESPPLTAINHNRLRDYEDGSKTPEMPSPSQVALTATSMNMTSPAAGSLFRNDSTKSIHSARSSPHTSAPVRLGLRGRSSTMGSLGGQSDDVPPPTPPYAASGRNSTSTAGRSSLSNMFGMSRFRTPGLSSHQNSLNISREVLVMPEREDGEPPGHYLERIEENNVDKSAIASYLTKTDDPFLLAVLRSYMRKFTFFGDPLDMATRKLLMQVELPKETQQIDRVLQGFADRYHECNPGIYINPDKAYFIAFSIVILHTDFFNRNNKRKMQRADYIKNSSCEGVSEDVLGCFYDNVVYTPFIHIEDEVDLKSLSSKRTKRTAVLKGPMGDPTRKVSREPIDPYTLILEGKLDILRPNIKDVMNLDDPYSYLGTVPTLDTKNLWKSFSRYGIIQIVSSRSRPEAFMSQDAQDNPQETSVGIVEMPVTKVGILWRKNVKRKKTRSPWQGWGAILTRSGLSLFRNSSWAEALMKQHDNHHEHGDTSPVHFQPPLQDFKQDHIIPMDGAVALVDSTYKKHKNAFVIFSKVGEETFLADNEKDLNDWLAMINYSATFETLGVRPRGLQGNLYEGQRNRAIRRGDSSHSATTIATPTGDVTHQSGSIDKEYQRQMRTARREMMQQRITESEEKLTESIRQLETRLRDARHLQILAPIQPKTRELVIHGAGRLSAKLKWARIEIWRMKCHRDIMAQVLEDERQGNSEGHSRTERAASTSQPQQSQQQLSKPVKVNGLARLSSKASSLSNAMKPPPSPATSSARPGTKSSQRSELDEDAFKTPPEMSRQSSPHIPSPPFGLEPISLSPRLSTHRGSLPEPTTHSPKTSAHEHRPSVSTMDDTAITSDGESDVEERYTTPPPIAADKINPRTPEIPPTDGLRLDLDSESDADRPSAAVTGSPDSRAKLRRSLQRTLRESHSSLSHRRGSRGHRTRDSVSTAVSDDTLESEGLARKNGSFTVHGKKASVIQFGPDWHNTPAEERLKIRKQAQEAANDTSSADERDENLINDGTVTTPSLPTVSSPGDSGPLLPAFETRRQRHVSSQTITPESYQQSLNHLGDDSGSDVASEMSEIAEESFKEPPAKGLESAQAPANGSEIEPAGETTPKSKNIPTA</sequence>
<dbReference type="Gene3D" id="1.10.1000.11">
    <property type="entry name" value="Arf Nucleotide-binding Site Opener,domain 2"/>
    <property type="match status" value="1"/>
</dbReference>
<accession>A0A9W4XMG6</accession>
<keyword evidence="1" id="KW-0175">Coiled coil</keyword>
<dbReference type="InterPro" id="IPR001849">
    <property type="entry name" value="PH_domain"/>
</dbReference>
<feature type="compositionally biased region" description="Basic and acidic residues" evidence="2">
    <location>
        <begin position="1017"/>
        <end position="1030"/>
    </location>
</feature>
<feature type="region of interest" description="Disordered" evidence="2">
    <location>
        <begin position="288"/>
        <end position="335"/>
    </location>
</feature>
<feature type="compositionally biased region" description="Basic and acidic residues" evidence="2">
    <location>
        <begin position="241"/>
        <end position="267"/>
    </location>
</feature>
<feature type="compositionally biased region" description="Basic residues" evidence="2">
    <location>
        <begin position="1237"/>
        <end position="1247"/>
    </location>
</feature>
<feature type="compositionally biased region" description="Basic and acidic residues" evidence="2">
    <location>
        <begin position="1195"/>
        <end position="1207"/>
    </location>
</feature>
<dbReference type="InterPro" id="IPR011993">
    <property type="entry name" value="PH-like_dom_sf"/>
</dbReference>
<feature type="compositionally biased region" description="Polar residues" evidence="2">
    <location>
        <begin position="1123"/>
        <end position="1142"/>
    </location>
</feature>
<protein>
    <recommendedName>
        <fullName evidence="7">Protein transport protein sec73</fullName>
    </recommendedName>
</protein>
<dbReference type="CDD" id="cd00171">
    <property type="entry name" value="Sec7"/>
    <property type="match status" value="1"/>
</dbReference>
<feature type="coiled-coil region" evidence="1">
    <location>
        <begin position="937"/>
        <end position="968"/>
    </location>
</feature>
<gene>
    <name evidence="5" type="ORF">PDIGIT_LOCUS10481</name>
</gene>
<dbReference type="SUPFAM" id="SSF48425">
    <property type="entry name" value="Sec7 domain"/>
    <property type="match status" value="1"/>
</dbReference>
<feature type="compositionally biased region" description="Polar residues" evidence="2">
    <location>
        <begin position="1150"/>
        <end position="1162"/>
    </location>
</feature>
<evidence type="ECO:0000256" key="2">
    <source>
        <dbReference type="SAM" id="MobiDB-lite"/>
    </source>
</evidence>
<dbReference type="SMART" id="SM00222">
    <property type="entry name" value="Sec7"/>
    <property type="match status" value="1"/>
</dbReference>
<feature type="compositionally biased region" description="Basic and acidic residues" evidence="2">
    <location>
        <begin position="179"/>
        <end position="191"/>
    </location>
</feature>
<organism evidence="5 6">
    <name type="scientific">Periconia digitata</name>
    <dbReference type="NCBI Taxonomy" id="1303443"/>
    <lineage>
        <taxon>Eukaryota</taxon>
        <taxon>Fungi</taxon>
        <taxon>Dikarya</taxon>
        <taxon>Ascomycota</taxon>
        <taxon>Pezizomycotina</taxon>
        <taxon>Dothideomycetes</taxon>
        <taxon>Pleosporomycetidae</taxon>
        <taxon>Pleosporales</taxon>
        <taxon>Massarineae</taxon>
        <taxon>Periconiaceae</taxon>
        <taxon>Periconia</taxon>
    </lineage>
</organism>
<feature type="compositionally biased region" description="Low complexity" evidence="2">
    <location>
        <begin position="1053"/>
        <end position="1067"/>
    </location>
</feature>
<dbReference type="EMBL" id="CAOQHR010000007">
    <property type="protein sequence ID" value="CAI6337369.1"/>
    <property type="molecule type" value="Genomic_DNA"/>
</dbReference>
<feature type="region of interest" description="Disordered" evidence="2">
    <location>
        <begin position="1017"/>
        <end position="1429"/>
    </location>
</feature>
<evidence type="ECO:0000313" key="6">
    <source>
        <dbReference type="Proteomes" id="UP001152607"/>
    </source>
</evidence>
<dbReference type="SMART" id="SM00233">
    <property type="entry name" value="PH"/>
    <property type="match status" value="1"/>
</dbReference>